<evidence type="ECO:0000313" key="2">
    <source>
        <dbReference type="Proteomes" id="UP001638806"/>
    </source>
</evidence>
<dbReference type="Proteomes" id="UP001638806">
    <property type="component" value="Unassembled WGS sequence"/>
</dbReference>
<gene>
    <name evidence="1" type="ORF">ACCO45_007388</name>
</gene>
<keyword evidence="2" id="KW-1185">Reference proteome</keyword>
<accession>A0ACC4DSG4</accession>
<name>A0ACC4DSG4_PURLI</name>
<protein>
    <submittedName>
        <fullName evidence="1">Uncharacterized protein</fullName>
    </submittedName>
</protein>
<proteinExistence type="predicted"/>
<comment type="caution">
    <text evidence="1">The sequence shown here is derived from an EMBL/GenBank/DDBJ whole genome shotgun (WGS) entry which is preliminary data.</text>
</comment>
<organism evidence="1 2">
    <name type="scientific">Purpureocillium lilacinum</name>
    <name type="common">Paecilomyces lilacinus</name>
    <dbReference type="NCBI Taxonomy" id="33203"/>
    <lineage>
        <taxon>Eukaryota</taxon>
        <taxon>Fungi</taxon>
        <taxon>Dikarya</taxon>
        <taxon>Ascomycota</taxon>
        <taxon>Pezizomycotina</taxon>
        <taxon>Sordariomycetes</taxon>
        <taxon>Hypocreomycetidae</taxon>
        <taxon>Hypocreales</taxon>
        <taxon>Ophiocordycipitaceae</taxon>
        <taxon>Purpureocillium</taxon>
    </lineage>
</organism>
<evidence type="ECO:0000313" key="1">
    <source>
        <dbReference type="EMBL" id="KAL3959226.1"/>
    </source>
</evidence>
<sequence>MPHMREVKTCDRCRHFKRRCDLLKPSCTRCVQAGVRCSFDVTGTAAPSAGTQAAATVAPQRAGTFGPTGAQHAPPPLQQQQQQHHASNLQASPQFASSSAVGGPRAANAAMPAPSNAPPPASRPVSGAAVASSSSASPGQDDLAGTPTNGLISPTTSTESPEPGSSNIQDQDEPPTPHDAPTSGSATTNGQRIVRKRKRNCLSCLRCHRLKVKCDKELPCGRCKASGNGRECYYSYNKGSERGQVPLPHGTGPFEQRREEAPNGNLAGATPGARIQPLARTHDQDRLFSLISHGRDVTLGSSPRRRRYKCLSGQLLPAGQLSLGTPGATKYYARDAVTRLLAGEKAKCDEYLTRYLELLDVVNPILDMRTFREEIDRYWQDPNAVSLCWLSQFLMVMGLGCFTSADEPPVATELMMAAEACLMQTPFMFRPTLMTLRALSLMSVAKLVCNATCWSVDSCWTLLGLLVRVAFIFGLPQEKNDNDEDLRDPVEKDSRRKLWLTILYLDIKVSMCTGMPPLTRPDELGGFRSMPDAPDSLQMVLFQSLPTVLSVLAQINSKKDQISYPDVLRYNAQLRELMGHAQRVCTAQLQRITVDIFLRRCLMVLHRPFALHPDGPTLFPESYWSSLECSLALLVHYRELWCSDTNMRLDLVGRAFVLDFFSATLTTCVHMLREDAPLSGAAATGCRLPPRQLILDTLRSCVDIWSGEQEKSVCWRTGYHLLKAVIALLPAVEERPSSSAKQPVSAMQQQMAMGP</sequence>
<dbReference type="EMBL" id="JBGNUJ010000006">
    <property type="protein sequence ID" value="KAL3959226.1"/>
    <property type="molecule type" value="Genomic_DNA"/>
</dbReference>
<reference evidence="1" key="1">
    <citation type="submission" date="2024-12" db="EMBL/GenBank/DDBJ databases">
        <title>Comparative genomics and development of molecular markers within Purpureocillium lilacinum and among Purpureocillium species.</title>
        <authorList>
            <person name="Yeh Z.-Y."/>
            <person name="Ni N.-T."/>
            <person name="Lo P.-H."/>
            <person name="Mushyakhwo K."/>
            <person name="Lin C.-F."/>
            <person name="Nai Y.-S."/>
        </authorList>
    </citation>
    <scope>NUCLEOTIDE SEQUENCE</scope>
    <source>
        <strain evidence="1">NCHU-NPUST-175</strain>
    </source>
</reference>